<dbReference type="PANTHER" id="PTHR30545:SF2">
    <property type="entry name" value="SUGAR FERMENTATION STIMULATION PROTEIN A"/>
    <property type="match status" value="1"/>
</dbReference>
<sequence length="232" mass="25431">MKLTPATLIKRYKRFLADVTLEDGSTITVHCPNTGSMKNCGQSGDRIWLSTSDNPKRKYAHTWELTETTSGDFICINTQRANPAVAKAINAGQIASLNGYQTLQREVKYGESSRIDILLSDGKQADAYVEIKSCTLLEADGCGYFPDAVTSRGQKHLRELMAMVTAGKRAVLIFAVMHTGIETVQAASHIDPKYAQLLVEAAQAGVEIQVCLFDIKPSGITFRHCCELTVNE</sequence>
<evidence type="ECO:0000259" key="2">
    <source>
        <dbReference type="Pfam" id="PF03749"/>
    </source>
</evidence>
<dbReference type="Gene3D" id="3.40.1350.60">
    <property type="match status" value="1"/>
</dbReference>
<proteinExistence type="inferred from homology"/>
<protein>
    <recommendedName>
        <fullName evidence="1">Sugar fermentation stimulation protein homolog</fullName>
    </recommendedName>
</protein>
<dbReference type="RefSeq" id="WP_191145023.1">
    <property type="nucleotide sequence ID" value="NZ_JACXAF010000013.1"/>
</dbReference>
<dbReference type="Pfam" id="PF03749">
    <property type="entry name" value="SfsA"/>
    <property type="match status" value="1"/>
</dbReference>
<dbReference type="FunFam" id="2.40.50.580:FF:000001">
    <property type="entry name" value="Sugar fermentation stimulation protein A"/>
    <property type="match status" value="1"/>
</dbReference>
<dbReference type="CDD" id="cd22359">
    <property type="entry name" value="SfsA-like_bacterial"/>
    <property type="match status" value="1"/>
</dbReference>
<comment type="similarity">
    <text evidence="1">Belongs to the SfsA family.</text>
</comment>
<dbReference type="Pfam" id="PF17746">
    <property type="entry name" value="SfsA_N"/>
    <property type="match status" value="1"/>
</dbReference>
<dbReference type="GO" id="GO:0003677">
    <property type="term" value="F:DNA binding"/>
    <property type="evidence" value="ECO:0007669"/>
    <property type="project" value="InterPro"/>
</dbReference>
<evidence type="ECO:0000313" key="5">
    <source>
        <dbReference type="Proteomes" id="UP000638014"/>
    </source>
</evidence>
<evidence type="ECO:0000313" key="4">
    <source>
        <dbReference type="EMBL" id="MBD1389935.1"/>
    </source>
</evidence>
<dbReference type="PANTHER" id="PTHR30545">
    <property type="entry name" value="SUGAR FERMENTATION STIMULATION PROTEIN A"/>
    <property type="match status" value="1"/>
</dbReference>
<evidence type="ECO:0000256" key="1">
    <source>
        <dbReference type="HAMAP-Rule" id="MF_00095"/>
    </source>
</evidence>
<dbReference type="NCBIfam" id="TIGR00230">
    <property type="entry name" value="sfsA"/>
    <property type="match status" value="1"/>
</dbReference>
<reference evidence="4" key="1">
    <citation type="submission" date="2020-09" db="EMBL/GenBank/DDBJ databases">
        <title>A novel bacterium of genus Neiella, isolated from South China Sea.</title>
        <authorList>
            <person name="Huang H."/>
            <person name="Mo K."/>
            <person name="Hu Y."/>
        </authorList>
    </citation>
    <scope>NUCLEOTIDE SEQUENCE</scope>
    <source>
        <strain evidence="4">HB171785</strain>
    </source>
</reference>
<name>A0A8J6R354_9GAMM</name>
<dbReference type="Gene3D" id="2.40.50.580">
    <property type="match status" value="1"/>
</dbReference>
<organism evidence="4 5">
    <name type="scientific">Neiella litorisoli</name>
    <dbReference type="NCBI Taxonomy" id="2771431"/>
    <lineage>
        <taxon>Bacteria</taxon>
        <taxon>Pseudomonadati</taxon>
        <taxon>Pseudomonadota</taxon>
        <taxon>Gammaproteobacteria</taxon>
        <taxon>Alteromonadales</taxon>
        <taxon>Echinimonadaceae</taxon>
        <taxon>Neiella</taxon>
    </lineage>
</organism>
<dbReference type="HAMAP" id="MF_00095">
    <property type="entry name" value="SfsA"/>
    <property type="match status" value="1"/>
</dbReference>
<comment type="caution">
    <text evidence="4">The sequence shown here is derived from an EMBL/GenBank/DDBJ whole genome shotgun (WGS) entry which is preliminary data.</text>
</comment>
<dbReference type="InterPro" id="IPR040452">
    <property type="entry name" value="SfsA_C"/>
</dbReference>
<dbReference type="AlphaFoldDB" id="A0A8J6R354"/>
<dbReference type="Proteomes" id="UP000638014">
    <property type="component" value="Unassembled WGS sequence"/>
</dbReference>
<gene>
    <name evidence="1 4" type="primary">sfsA</name>
    <name evidence="4" type="ORF">IC617_10895</name>
</gene>
<accession>A0A8J6R354</accession>
<keyword evidence="5" id="KW-1185">Reference proteome</keyword>
<dbReference type="InterPro" id="IPR005224">
    <property type="entry name" value="SfsA"/>
</dbReference>
<feature type="domain" description="Sugar fermentation stimulation protein C-terminal" evidence="2">
    <location>
        <begin position="79"/>
        <end position="218"/>
    </location>
</feature>
<dbReference type="EMBL" id="JACXAF010000013">
    <property type="protein sequence ID" value="MBD1389935.1"/>
    <property type="molecule type" value="Genomic_DNA"/>
</dbReference>
<evidence type="ECO:0000259" key="3">
    <source>
        <dbReference type="Pfam" id="PF17746"/>
    </source>
</evidence>
<feature type="domain" description="SfsA N-terminal OB" evidence="3">
    <location>
        <begin position="9"/>
        <end position="76"/>
    </location>
</feature>
<dbReference type="InterPro" id="IPR041465">
    <property type="entry name" value="SfsA_N"/>
</dbReference>